<feature type="active site" description="Proton acceptor" evidence="6">
    <location>
        <position position="316"/>
    </location>
</feature>
<accession>A0A0B1Q5K1</accession>
<dbReference type="RefSeq" id="WP_039191408.1">
    <property type="nucleotide sequence ID" value="NZ_JRFJ01000002.1"/>
</dbReference>
<dbReference type="UniPathway" id="UPA00242"/>
<dbReference type="InterPro" id="IPR014718">
    <property type="entry name" value="GH-type_carb-bd"/>
</dbReference>
<gene>
    <name evidence="9" type="ORF">LA66_08590</name>
</gene>
<dbReference type="EMBL" id="JRFJ01000002">
    <property type="protein sequence ID" value="KHJ54641.1"/>
    <property type="molecule type" value="Genomic_DNA"/>
</dbReference>
<dbReference type="SUPFAM" id="SSF74650">
    <property type="entry name" value="Galactose mutarotase-like"/>
    <property type="match status" value="1"/>
</dbReference>
<evidence type="ECO:0000256" key="7">
    <source>
        <dbReference type="PIRSR" id="PIRSR005096-2"/>
    </source>
</evidence>
<dbReference type="GO" id="GO:0030246">
    <property type="term" value="F:carbohydrate binding"/>
    <property type="evidence" value="ECO:0007669"/>
    <property type="project" value="InterPro"/>
</dbReference>
<dbReference type="InterPro" id="IPR011013">
    <property type="entry name" value="Gal_mutarotase_sf_dom"/>
</dbReference>
<feature type="active site" description="Proton donor" evidence="6">
    <location>
        <position position="179"/>
    </location>
</feature>
<evidence type="ECO:0000256" key="5">
    <source>
        <dbReference type="PIRNR" id="PIRNR005096"/>
    </source>
</evidence>
<evidence type="ECO:0000256" key="3">
    <source>
        <dbReference type="ARBA" id="ARBA00023235"/>
    </source>
</evidence>
<dbReference type="PIRSF" id="PIRSF005096">
    <property type="entry name" value="GALM"/>
    <property type="match status" value="1"/>
</dbReference>
<dbReference type="EC" id="5.1.3.3" evidence="5"/>
<comment type="caution">
    <text evidence="9">The sequence shown here is derived from an EMBL/GenBank/DDBJ whole genome shotgun (WGS) entry which is preliminary data.</text>
</comment>
<comment type="similarity">
    <text evidence="2 5">Belongs to the aldose epimerase family.</text>
</comment>
<organism evidence="9 10">
    <name type="scientific">Aureimonas altamirensis</name>
    <dbReference type="NCBI Taxonomy" id="370622"/>
    <lineage>
        <taxon>Bacteria</taxon>
        <taxon>Pseudomonadati</taxon>
        <taxon>Pseudomonadota</taxon>
        <taxon>Alphaproteobacteria</taxon>
        <taxon>Hyphomicrobiales</taxon>
        <taxon>Aurantimonadaceae</taxon>
        <taxon>Aureimonas</taxon>
    </lineage>
</organism>
<protein>
    <recommendedName>
        <fullName evidence="5">Aldose 1-epimerase</fullName>
        <ecNumber evidence="5">5.1.3.3</ecNumber>
    </recommendedName>
</protein>
<dbReference type="Proteomes" id="UP000030826">
    <property type="component" value="Unassembled WGS sequence"/>
</dbReference>
<dbReference type="AlphaFoldDB" id="A0A0B1Q5K1"/>
<reference evidence="9 10" key="1">
    <citation type="submission" date="2014-09" db="EMBL/GenBank/DDBJ databases">
        <title>Isolation and characterization of Aurantimonas altamirensis ON-56566 from clinical sample following a dog bite.</title>
        <authorList>
            <person name="Eshaghi A."/>
            <person name="Li A."/>
            <person name="Shahinas D."/>
            <person name="Bahn P."/>
            <person name="Kus J.V."/>
            <person name="Patel S.N."/>
        </authorList>
    </citation>
    <scope>NUCLEOTIDE SEQUENCE [LARGE SCALE GENOMIC DNA]</scope>
    <source>
        <strain evidence="9 10">ON-56566</strain>
    </source>
</reference>
<dbReference type="CDD" id="cd09019">
    <property type="entry name" value="galactose_mutarotase_like"/>
    <property type="match status" value="1"/>
</dbReference>
<evidence type="ECO:0000256" key="1">
    <source>
        <dbReference type="ARBA" id="ARBA00005028"/>
    </source>
</evidence>
<evidence type="ECO:0000313" key="9">
    <source>
        <dbReference type="EMBL" id="KHJ54641.1"/>
    </source>
</evidence>
<evidence type="ECO:0000313" key="10">
    <source>
        <dbReference type="Proteomes" id="UP000030826"/>
    </source>
</evidence>
<dbReference type="GO" id="GO:0006006">
    <property type="term" value="P:glucose metabolic process"/>
    <property type="evidence" value="ECO:0007669"/>
    <property type="project" value="TreeGrafter"/>
</dbReference>
<evidence type="ECO:0000256" key="4">
    <source>
        <dbReference type="ARBA" id="ARBA00023277"/>
    </source>
</evidence>
<dbReference type="STRING" id="370622.LA66_08590"/>
<comment type="pathway">
    <text evidence="1 5">Carbohydrate metabolism; hexose metabolism.</text>
</comment>
<dbReference type="Gene3D" id="2.70.98.10">
    <property type="match status" value="1"/>
</dbReference>
<evidence type="ECO:0000256" key="6">
    <source>
        <dbReference type="PIRSR" id="PIRSR005096-1"/>
    </source>
</evidence>
<dbReference type="GO" id="GO:0005737">
    <property type="term" value="C:cytoplasm"/>
    <property type="evidence" value="ECO:0007669"/>
    <property type="project" value="TreeGrafter"/>
</dbReference>
<dbReference type="GO" id="GO:0033499">
    <property type="term" value="P:galactose catabolic process via UDP-galactose, Leloir pathway"/>
    <property type="evidence" value="ECO:0007669"/>
    <property type="project" value="TreeGrafter"/>
</dbReference>
<keyword evidence="3 5" id="KW-0413">Isomerase</keyword>
<name>A0A0B1Q5K1_9HYPH</name>
<dbReference type="PANTHER" id="PTHR10091">
    <property type="entry name" value="ALDOSE-1-EPIMERASE"/>
    <property type="match status" value="1"/>
</dbReference>
<feature type="binding site" evidence="8">
    <location>
        <begin position="79"/>
        <end position="80"/>
    </location>
    <ligand>
        <name>beta-D-galactose</name>
        <dbReference type="ChEBI" id="CHEBI:27667"/>
    </ligand>
</feature>
<dbReference type="NCBIfam" id="NF008277">
    <property type="entry name" value="PRK11055.1"/>
    <property type="match status" value="1"/>
</dbReference>
<evidence type="ECO:0000256" key="2">
    <source>
        <dbReference type="ARBA" id="ARBA00006206"/>
    </source>
</evidence>
<dbReference type="InterPro" id="IPR015443">
    <property type="entry name" value="Aldose_1-epimerase"/>
</dbReference>
<sequence length="351" mass="36921">MSVRREDFGHMPDGRAVDRFLLDGHGLSAAVISYGASLQSLFAPGRDGALDDVVLGGDTIDAYLDERRFFGAVVGRYANRIRKGYVDASGAFVALPLNDGQNCLHGGPAGFDTHVWSLAEFGEDGGPFVELALDLGDGLDGFPGAVSARARYWIPAAGELVLDLSATVSEPSPVNLSGHSYFNLDGAGSPETILGHVLRVGAEAVLPIDEGSIPLGAPVDVAGTVFDFRGGGVIGETMDPADPQIALTGGYDHNFCFSDTGETRLLAQLHAPSSGRTLSIYSDAPGLQFYTGQFLDGSAHGKGGVRYGRHAGLCLEPQSWPDSPNHAGFPGVMLPARATYRHTIRYAFGVQ</sequence>
<dbReference type="InterPro" id="IPR008183">
    <property type="entry name" value="Aldose_1/G6P_1-epimerase"/>
</dbReference>
<dbReference type="GO" id="GO:0004034">
    <property type="term" value="F:aldose 1-epimerase activity"/>
    <property type="evidence" value="ECO:0007669"/>
    <property type="project" value="UniProtKB-EC"/>
</dbReference>
<dbReference type="Pfam" id="PF01263">
    <property type="entry name" value="Aldose_epim"/>
    <property type="match status" value="1"/>
</dbReference>
<feature type="binding site" evidence="7">
    <location>
        <position position="252"/>
    </location>
    <ligand>
        <name>beta-D-galactose</name>
        <dbReference type="ChEBI" id="CHEBI:27667"/>
    </ligand>
</feature>
<dbReference type="OrthoDB" id="9779408at2"/>
<feature type="binding site" evidence="8">
    <location>
        <begin position="179"/>
        <end position="181"/>
    </location>
    <ligand>
        <name>beta-D-galactose</name>
        <dbReference type="ChEBI" id="CHEBI:27667"/>
    </ligand>
</feature>
<keyword evidence="4 5" id="KW-0119">Carbohydrate metabolism</keyword>
<comment type="catalytic activity">
    <reaction evidence="5">
        <text>alpha-D-glucose = beta-D-glucose</text>
        <dbReference type="Rhea" id="RHEA:10264"/>
        <dbReference type="ChEBI" id="CHEBI:15903"/>
        <dbReference type="ChEBI" id="CHEBI:17925"/>
        <dbReference type="EC" id="5.1.3.3"/>
    </reaction>
</comment>
<proteinExistence type="inferred from homology"/>
<dbReference type="PANTHER" id="PTHR10091:SF0">
    <property type="entry name" value="GALACTOSE MUTAROTASE"/>
    <property type="match status" value="1"/>
</dbReference>
<evidence type="ECO:0000256" key="8">
    <source>
        <dbReference type="PIRSR" id="PIRSR005096-3"/>
    </source>
</evidence>
<dbReference type="InterPro" id="IPR047215">
    <property type="entry name" value="Galactose_mutarotase-like"/>
</dbReference>